<protein>
    <submittedName>
        <fullName evidence="1">Uncharacterized protein</fullName>
    </submittedName>
</protein>
<proteinExistence type="predicted"/>
<reference evidence="1 2" key="1">
    <citation type="submission" date="2020-03" db="EMBL/GenBank/DDBJ databases">
        <title>Leucobacter sp. nov., isolated from beetles.</title>
        <authorList>
            <person name="Hyun D.-W."/>
            <person name="Bae J.-W."/>
        </authorList>
    </citation>
    <scope>NUCLEOTIDE SEQUENCE [LARGE SCALE GENOMIC DNA]</scope>
    <source>
        <strain evidence="1 2">HDW9A</strain>
    </source>
</reference>
<evidence type="ECO:0000313" key="2">
    <source>
        <dbReference type="Proteomes" id="UP000503441"/>
    </source>
</evidence>
<sequence>MTIVQTIGGEPHNAHAAKRIVESLSEAGLVDHALHYARLGVELNTTGSDSALVNLLATDAFERGEHVEAVELRKAWFTRFTTLKNFRELQGTAQHARLWDKEQHQAESRIESTDPIGYTNYLADESRNDEAWDYALLHFARISPSDADASHAGSYLMGYSAESKTRAKHLVELWLRLCEDRAYAHPADTIPRYKLVILEILRVADTKNYSWAVTQLKKMKRVAVAAGPSHVDAFATFMAELAEQNRRRPRCIEAFQRARLI</sequence>
<name>A0ABX6JXH4_9MICO</name>
<evidence type="ECO:0000313" key="1">
    <source>
        <dbReference type="EMBL" id="QIM18947.1"/>
    </source>
</evidence>
<dbReference type="EMBL" id="CP049933">
    <property type="protein sequence ID" value="QIM18947.1"/>
    <property type="molecule type" value="Genomic_DNA"/>
</dbReference>
<organism evidence="1 2">
    <name type="scientific">Leucobacter coleopterorum</name>
    <dbReference type="NCBI Taxonomy" id="2714933"/>
    <lineage>
        <taxon>Bacteria</taxon>
        <taxon>Bacillati</taxon>
        <taxon>Actinomycetota</taxon>
        <taxon>Actinomycetes</taxon>
        <taxon>Micrococcales</taxon>
        <taxon>Microbacteriaceae</taxon>
        <taxon>Leucobacter</taxon>
    </lineage>
</organism>
<dbReference type="RefSeq" id="WP_166331031.1">
    <property type="nucleotide sequence ID" value="NZ_CP049933.1"/>
</dbReference>
<keyword evidence="2" id="KW-1185">Reference proteome</keyword>
<accession>A0ABX6JXH4</accession>
<gene>
    <name evidence="1" type="ORF">G7066_10790</name>
</gene>
<dbReference type="Proteomes" id="UP000503441">
    <property type="component" value="Chromosome"/>
</dbReference>